<dbReference type="Proteomes" id="UP001305414">
    <property type="component" value="Unassembled WGS sequence"/>
</dbReference>
<keyword evidence="4" id="KW-1185">Reference proteome</keyword>
<sequence length="123" mass="13510">MLTVRVSLFGIALFTFWTNLKAEPALVIIPGADEPGPIKIGQAAEFDLGRKDRLSNQDDEDQFFDSSKPAMGQSDTSLAKRTAGNTNNPILITVDVSRWQDIAEQNCYVIICHMSVYSNGQSS</sequence>
<dbReference type="AlphaFoldDB" id="A0AAN7Z771"/>
<name>A0AAN7Z771_9PEZI</name>
<evidence type="ECO:0008006" key="5">
    <source>
        <dbReference type="Google" id="ProtNLM"/>
    </source>
</evidence>
<gene>
    <name evidence="3" type="ORF">RRF57_008626</name>
</gene>
<comment type="caution">
    <text evidence="3">The sequence shown here is derived from an EMBL/GenBank/DDBJ whole genome shotgun (WGS) entry which is preliminary data.</text>
</comment>
<feature type="signal peptide" evidence="2">
    <location>
        <begin position="1"/>
        <end position="22"/>
    </location>
</feature>
<evidence type="ECO:0000313" key="4">
    <source>
        <dbReference type="Proteomes" id="UP001305414"/>
    </source>
</evidence>
<feature type="chain" id="PRO_5043041492" description="Melanin-concentrating hormone" evidence="2">
    <location>
        <begin position="23"/>
        <end position="123"/>
    </location>
</feature>
<proteinExistence type="predicted"/>
<organism evidence="3 4">
    <name type="scientific">Xylaria bambusicola</name>
    <dbReference type="NCBI Taxonomy" id="326684"/>
    <lineage>
        <taxon>Eukaryota</taxon>
        <taxon>Fungi</taxon>
        <taxon>Dikarya</taxon>
        <taxon>Ascomycota</taxon>
        <taxon>Pezizomycotina</taxon>
        <taxon>Sordariomycetes</taxon>
        <taxon>Xylariomycetidae</taxon>
        <taxon>Xylariales</taxon>
        <taxon>Xylariaceae</taxon>
        <taxon>Xylaria</taxon>
    </lineage>
</organism>
<reference evidence="3 4" key="1">
    <citation type="submission" date="2023-10" db="EMBL/GenBank/DDBJ databases">
        <title>Draft genome sequence of Xylaria bambusicola isolate GMP-LS, the root and basal stem rot pathogen of sugarcane in Indonesia.</title>
        <authorList>
            <person name="Selvaraj P."/>
            <person name="Muralishankar V."/>
            <person name="Muruganantham S."/>
            <person name="Sp S."/>
            <person name="Haryani S."/>
            <person name="Lau K.J.X."/>
            <person name="Naqvi N.I."/>
        </authorList>
    </citation>
    <scope>NUCLEOTIDE SEQUENCE [LARGE SCALE GENOMIC DNA]</scope>
    <source>
        <strain evidence="3">GMP-LS</strain>
    </source>
</reference>
<protein>
    <recommendedName>
        <fullName evidence="5">Melanin-concentrating hormone</fullName>
    </recommendedName>
</protein>
<dbReference type="EMBL" id="JAWHQM010000028">
    <property type="protein sequence ID" value="KAK5632912.1"/>
    <property type="molecule type" value="Genomic_DNA"/>
</dbReference>
<evidence type="ECO:0000313" key="3">
    <source>
        <dbReference type="EMBL" id="KAK5632912.1"/>
    </source>
</evidence>
<accession>A0AAN7Z771</accession>
<evidence type="ECO:0000256" key="1">
    <source>
        <dbReference type="SAM" id="MobiDB-lite"/>
    </source>
</evidence>
<keyword evidence="2" id="KW-0732">Signal</keyword>
<feature type="region of interest" description="Disordered" evidence="1">
    <location>
        <begin position="56"/>
        <end position="81"/>
    </location>
</feature>
<evidence type="ECO:0000256" key="2">
    <source>
        <dbReference type="SAM" id="SignalP"/>
    </source>
</evidence>